<accession>A0AA88AZD1</accession>
<protein>
    <recommendedName>
        <fullName evidence="11">Receptor-like serine/threonine-protein kinase</fullName>
        <ecNumber evidence="11">2.7.11.1</ecNumber>
    </recommendedName>
</protein>
<evidence type="ECO:0000256" key="2">
    <source>
        <dbReference type="ARBA" id="ARBA00022679"/>
    </source>
</evidence>
<dbReference type="GO" id="GO:0004674">
    <property type="term" value="F:protein serine/threonine kinase activity"/>
    <property type="evidence" value="ECO:0007669"/>
    <property type="project" value="UniProtKB-KW"/>
</dbReference>
<comment type="catalytic activity">
    <reaction evidence="9 11">
        <text>L-threonyl-[protein] + ATP = O-phospho-L-threonyl-[protein] + ADP + H(+)</text>
        <dbReference type="Rhea" id="RHEA:46608"/>
        <dbReference type="Rhea" id="RHEA-COMP:11060"/>
        <dbReference type="Rhea" id="RHEA-COMP:11605"/>
        <dbReference type="ChEBI" id="CHEBI:15378"/>
        <dbReference type="ChEBI" id="CHEBI:30013"/>
        <dbReference type="ChEBI" id="CHEBI:30616"/>
        <dbReference type="ChEBI" id="CHEBI:61977"/>
        <dbReference type="ChEBI" id="CHEBI:456216"/>
        <dbReference type="EC" id="2.7.11.1"/>
    </reaction>
</comment>
<dbReference type="Gene3D" id="3.30.200.20">
    <property type="entry name" value="Phosphorylase Kinase, domain 1"/>
    <property type="match status" value="1"/>
</dbReference>
<dbReference type="InterPro" id="IPR001480">
    <property type="entry name" value="Bulb-type_lectin_dom"/>
</dbReference>
<dbReference type="GO" id="GO:0048544">
    <property type="term" value="P:recognition of pollen"/>
    <property type="evidence" value="ECO:0007669"/>
    <property type="project" value="InterPro"/>
</dbReference>
<dbReference type="PROSITE" id="PS50026">
    <property type="entry name" value="EGF_3"/>
    <property type="match status" value="1"/>
</dbReference>
<dbReference type="GO" id="GO:0005524">
    <property type="term" value="F:ATP binding"/>
    <property type="evidence" value="ECO:0007669"/>
    <property type="project" value="UniProtKB-KW"/>
</dbReference>
<dbReference type="FunFam" id="1.10.510.10:FF:000060">
    <property type="entry name" value="G-type lectin S-receptor-like serine/threonine-protein kinase"/>
    <property type="match status" value="1"/>
</dbReference>
<dbReference type="SUPFAM" id="SSF56112">
    <property type="entry name" value="Protein kinase-like (PK-like)"/>
    <property type="match status" value="1"/>
</dbReference>
<feature type="domain" description="Bulb-type lectin" evidence="15">
    <location>
        <begin position="34"/>
        <end position="155"/>
    </location>
</feature>
<keyword evidence="12" id="KW-0245">EGF-like domain</keyword>
<dbReference type="CDD" id="cd14066">
    <property type="entry name" value="STKc_IRAK"/>
    <property type="match status" value="1"/>
</dbReference>
<evidence type="ECO:0000256" key="4">
    <source>
        <dbReference type="ARBA" id="ARBA00022741"/>
    </source>
</evidence>
<evidence type="ECO:0000313" key="18">
    <source>
        <dbReference type="Proteomes" id="UP001187192"/>
    </source>
</evidence>
<keyword evidence="4 11" id="KW-0547">Nucleotide-binding</keyword>
<evidence type="ECO:0000256" key="11">
    <source>
        <dbReference type="PIRNR" id="PIRNR000641"/>
    </source>
</evidence>
<dbReference type="InterPro" id="IPR000858">
    <property type="entry name" value="S_locus_glycoprot_dom"/>
</dbReference>
<dbReference type="InterPro" id="IPR003609">
    <property type="entry name" value="Pan_app"/>
</dbReference>
<dbReference type="Gene3D" id="1.10.510.10">
    <property type="entry name" value="Transferase(Phosphotransferase) domain 1"/>
    <property type="match status" value="1"/>
</dbReference>
<dbReference type="InterPro" id="IPR024171">
    <property type="entry name" value="SRK-like_kinase"/>
</dbReference>
<feature type="domain" description="Apple" evidence="16">
    <location>
        <begin position="352"/>
        <end position="444"/>
    </location>
</feature>
<comment type="caution">
    <text evidence="17">The sequence shown here is derived from an EMBL/GenBank/DDBJ whole genome shotgun (WGS) entry which is preliminary data.</text>
</comment>
<reference evidence="17" key="1">
    <citation type="submission" date="2023-07" db="EMBL/GenBank/DDBJ databases">
        <title>draft genome sequence of fig (Ficus carica).</title>
        <authorList>
            <person name="Takahashi T."/>
            <person name="Nishimura K."/>
        </authorList>
    </citation>
    <scope>NUCLEOTIDE SEQUENCE</scope>
</reference>
<dbReference type="InterPro" id="IPR000742">
    <property type="entry name" value="EGF"/>
</dbReference>
<dbReference type="InterPro" id="IPR001245">
    <property type="entry name" value="Ser-Thr/Tyr_kinase_cat_dom"/>
</dbReference>
<evidence type="ECO:0000256" key="6">
    <source>
        <dbReference type="ARBA" id="ARBA00022840"/>
    </source>
</evidence>
<dbReference type="Pfam" id="PF01453">
    <property type="entry name" value="B_lectin"/>
    <property type="match status" value="1"/>
</dbReference>
<evidence type="ECO:0000259" key="13">
    <source>
        <dbReference type="PROSITE" id="PS50011"/>
    </source>
</evidence>
<dbReference type="PANTHER" id="PTHR32444:SF234">
    <property type="entry name" value="RECEPTOR-LIKE SERINE_THREONINE-PROTEIN KINASE"/>
    <property type="match status" value="1"/>
</dbReference>
<comment type="catalytic activity">
    <reaction evidence="10 11">
        <text>L-seryl-[protein] + ATP = O-phospho-L-seryl-[protein] + ADP + H(+)</text>
        <dbReference type="Rhea" id="RHEA:17989"/>
        <dbReference type="Rhea" id="RHEA-COMP:9863"/>
        <dbReference type="Rhea" id="RHEA-COMP:11604"/>
        <dbReference type="ChEBI" id="CHEBI:15378"/>
        <dbReference type="ChEBI" id="CHEBI:29999"/>
        <dbReference type="ChEBI" id="CHEBI:30616"/>
        <dbReference type="ChEBI" id="CHEBI:83421"/>
        <dbReference type="ChEBI" id="CHEBI:456216"/>
        <dbReference type="EC" id="2.7.11.1"/>
    </reaction>
</comment>
<dbReference type="SMART" id="SM00220">
    <property type="entry name" value="S_TKc"/>
    <property type="match status" value="1"/>
</dbReference>
<keyword evidence="3" id="KW-0732">Signal</keyword>
<dbReference type="PROSITE" id="PS50927">
    <property type="entry name" value="BULB_LECTIN"/>
    <property type="match status" value="1"/>
</dbReference>
<evidence type="ECO:0000256" key="8">
    <source>
        <dbReference type="ARBA" id="ARBA00023180"/>
    </source>
</evidence>
<dbReference type="SMART" id="SM00473">
    <property type="entry name" value="PAN_AP"/>
    <property type="match status" value="1"/>
</dbReference>
<evidence type="ECO:0000256" key="9">
    <source>
        <dbReference type="ARBA" id="ARBA00047899"/>
    </source>
</evidence>
<dbReference type="PIRSF" id="PIRSF000641">
    <property type="entry name" value="SRK"/>
    <property type="match status" value="1"/>
</dbReference>
<dbReference type="FunFam" id="2.90.10.10:FF:000001">
    <property type="entry name" value="G-type lectin S-receptor-like serine/threonine-protein kinase"/>
    <property type="match status" value="1"/>
</dbReference>
<dbReference type="EC" id="2.7.11.1" evidence="11"/>
<keyword evidence="5 11" id="KW-0418">Kinase</keyword>
<dbReference type="FunFam" id="3.30.200.20:FF:000195">
    <property type="entry name" value="G-type lectin S-receptor-like serine/threonine-protein kinase"/>
    <property type="match status" value="1"/>
</dbReference>
<dbReference type="Pfam" id="PF07714">
    <property type="entry name" value="PK_Tyr_Ser-Thr"/>
    <property type="match status" value="1"/>
</dbReference>
<organism evidence="17 18">
    <name type="scientific">Ficus carica</name>
    <name type="common">Common fig</name>
    <dbReference type="NCBI Taxonomy" id="3494"/>
    <lineage>
        <taxon>Eukaryota</taxon>
        <taxon>Viridiplantae</taxon>
        <taxon>Streptophyta</taxon>
        <taxon>Embryophyta</taxon>
        <taxon>Tracheophyta</taxon>
        <taxon>Spermatophyta</taxon>
        <taxon>Magnoliopsida</taxon>
        <taxon>eudicotyledons</taxon>
        <taxon>Gunneridae</taxon>
        <taxon>Pentapetalae</taxon>
        <taxon>rosids</taxon>
        <taxon>fabids</taxon>
        <taxon>Rosales</taxon>
        <taxon>Moraceae</taxon>
        <taxon>Ficeae</taxon>
        <taxon>Ficus</taxon>
    </lineage>
</organism>
<evidence type="ECO:0000259" key="14">
    <source>
        <dbReference type="PROSITE" id="PS50026"/>
    </source>
</evidence>
<keyword evidence="2 11" id="KW-0808">Transferase</keyword>
<feature type="domain" description="Protein kinase" evidence="13">
    <location>
        <begin position="484"/>
        <end position="765"/>
    </location>
</feature>
<gene>
    <name evidence="17" type="ORF">TIFTF001_026056</name>
</gene>
<comment type="caution">
    <text evidence="12">Lacks conserved residue(s) required for the propagation of feature annotation.</text>
</comment>
<dbReference type="InterPro" id="IPR000719">
    <property type="entry name" value="Prot_kinase_dom"/>
</dbReference>
<dbReference type="Gene3D" id="2.90.10.10">
    <property type="entry name" value="Bulb-type lectin domain"/>
    <property type="match status" value="1"/>
</dbReference>
<dbReference type="PROSITE" id="PS00108">
    <property type="entry name" value="PROTEIN_KINASE_ST"/>
    <property type="match status" value="1"/>
</dbReference>
<dbReference type="SMART" id="SM00108">
    <property type="entry name" value="B_lectin"/>
    <property type="match status" value="1"/>
</dbReference>
<dbReference type="InterPro" id="IPR008271">
    <property type="entry name" value="Ser/Thr_kinase_AS"/>
</dbReference>
<dbReference type="Pfam" id="PF00954">
    <property type="entry name" value="S_locus_glycop"/>
    <property type="match status" value="1"/>
</dbReference>
<dbReference type="PANTHER" id="PTHR32444">
    <property type="entry name" value="BULB-TYPE LECTIN DOMAIN-CONTAINING PROTEIN"/>
    <property type="match status" value="1"/>
</dbReference>
<evidence type="ECO:0000256" key="12">
    <source>
        <dbReference type="PROSITE-ProRule" id="PRU00076"/>
    </source>
</evidence>
<sequence>MCSPIMLCDEKKQMAISFSLILSIFLFHTVSFAVNTIGLFQSIRDGTTMVSEGGVFELGFFSLGKSKNRYVGIWYRKIPVRTVVWVANRCNPINGSSGLLTMNGTGNLVLLNHNKSVVWSTSSSKQAKKPIVQLLDSGNLILRDEEVENLETNYLWQSFDHPSDTLLPEMKFGWDLRKGLNWKLSGWKNWDDPCPGDSSFVLVGHENYPEAHVRKGTTIYWRSGPWNGVGVSGAPELGPNQLFDHHRVYNGIDMYSRFSLKNRSIISIVVLNETNNVCQRLVWMEGERRWRPYVSAPGNDCDHYGHCGANGKCVISETAVCQCLEGFKPKSPEKWDLWDWSEGCVRKHPLNCKDGDKDKEIFGADDDFVILDGVKMPDTRNSSVNESMNLKECRVKCLNDCSCVAYSNCDIRGEGKGCRIWYGDLMDIRQISASEQELYIRIPALELENRRRDKKATQKNRAKVQDSELSLFSLATISAATDNFSLKNKLGEGGFGPVYKGTLADGQEIAVKRLSLSSQQGITELENEVMLVAKLQHRNLIKLLGCCIHEEEKLLVYEYMPNKSLDAVIFDPVQSKLLEWPKRFQIICDIARGLQYLHQDSRLRIVHRDLKASNILLDKEMNPKISDFGMAKTFGGDQTEGKTKKVAGTYGYMAPEYAFTGLFSTKSDVFSFGIMVLEIISGKRSTGFPRENNVGLTLIGHAWTLLKEGKPFDLIDVSLKDSYDNLHEVLRCIIVGLLCVQQCPLDRPDISSVVLMLSSTEGKLLQPKPPGYFMETYSQERHQASIKPRSFSKNNMSITTFVGR</sequence>
<feature type="domain" description="EGF-like" evidence="14">
    <location>
        <begin position="297"/>
        <end position="333"/>
    </location>
</feature>
<dbReference type="InterPro" id="IPR011009">
    <property type="entry name" value="Kinase-like_dom_sf"/>
</dbReference>
<dbReference type="Pfam" id="PF08276">
    <property type="entry name" value="PAN_2"/>
    <property type="match status" value="1"/>
</dbReference>
<evidence type="ECO:0000256" key="7">
    <source>
        <dbReference type="ARBA" id="ARBA00023157"/>
    </source>
</evidence>
<dbReference type="CDD" id="cd01098">
    <property type="entry name" value="PAN_AP_plant"/>
    <property type="match status" value="1"/>
</dbReference>
<name>A0AA88AZD1_FICCA</name>
<evidence type="ECO:0000313" key="17">
    <source>
        <dbReference type="EMBL" id="GMN56941.1"/>
    </source>
</evidence>
<evidence type="ECO:0000256" key="1">
    <source>
        <dbReference type="ARBA" id="ARBA00022527"/>
    </source>
</evidence>
<dbReference type="CDD" id="cd00028">
    <property type="entry name" value="B_lectin"/>
    <property type="match status" value="1"/>
</dbReference>
<keyword evidence="6 11" id="KW-0067">ATP-binding</keyword>
<keyword evidence="8" id="KW-0325">Glycoprotein</keyword>
<dbReference type="EMBL" id="BTGU01000067">
    <property type="protein sequence ID" value="GMN56941.1"/>
    <property type="molecule type" value="Genomic_DNA"/>
</dbReference>
<dbReference type="Proteomes" id="UP001187192">
    <property type="component" value="Unassembled WGS sequence"/>
</dbReference>
<evidence type="ECO:0000256" key="3">
    <source>
        <dbReference type="ARBA" id="ARBA00022729"/>
    </source>
</evidence>
<dbReference type="SUPFAM" id="SSF51110">
    <property type="entry name" value="alpha-D-mannose-specific plant lectins"/>
    <property type="match status" value="1"/>
</dbReference>
<evidence type="ECO:0000256" key="10">
    <source>
        <dbReference type="ARBA" id="ARBA00048679"/>
    </source>
</evidence>
<evidence type="ECO:0000259" key="16">
    <source>
        <dbReference type="PROSITE" id="PS50948"/>
    </source>
</evidence>
<keyword evidence="18" id="KW-1185">Reference proteome</keyword>
<keyword evidence="7" id="KW-1015">Disulfide bond</keyword>
<dbReference type="InterPro" id="IPR036426">
    <property type="entry name" value="Bulb-type_lectin_dom_sf"/>
</dbReference>
<dbReference type="PROSITE" id="PS50011">
    <property type="entry name" value="PROTEIN_KINASE_DOM"/>
    <property type="match status" value="1"/>
</dbReference>
<proteinExistence type="inferred from homology"/>
<comment type="similarity">
    <text evidence="11">Belongs to the protein kinase superfamily. Ser/Thr protein kinase family.</text>
</comment>
<evidence type="ECO:0000256" key="5">
    <source>
        <dbReference type="ARBA" id="ARBA00022777"/>
    </source>
</evidence>
<dbReference type="AlphaFoldDB" id="A0AA88AZD1"/>
<dbReference type="PROSITE" id="PS50948">
    <property type="entry name" value="PAN"/>
    <property type="match status" value="1"/>
</dbReference>
<keyword evidence="1 11" id="KW-0723">Serine/threonine-protein kinase</keyword>
<evidence type="ECO:0000259" key="15">
    <source>
        <dbReference type="PROSITE" id="PS50927"/>
    </source>
</evidence>